<sequence length="863" mass="91664">MDHTGRALTVIRAHAIAYRTPNGGNGQSKQPVRGNYLVKLEATAADGAALIGLGEAQPRGGETGDRGSASWDFLLACVSTLENRTIDLADRNAALTSVRSIVEELHARASATGAELSRPTSLRSTVRGWAKQLAGRSGRIDDVMPFRGTLFGIETALLDVAARGLEVSVAELLGIHGEKVATSSPLVAMSARAENNVATLEEAVAEHGGVDERPLWVDLRGSMTPPAASEFIRLVADAAGDRRLPRRIIVEQPVRNRNRHLLAGLQKKADAAAASANLPGVEIQVMAGASVSSRQGLDRLLGRGGVGALNVRPAAVGGLMAAADIVEAAVTAQPGIRVHLSQVDAAGEVASAALHNLAMAVSRVDYLFTGDDAAEYITAPTGPGLGAGMPYETMVDRITEYETFPPRNAQEAVPGRTPNVYSEVPFLQPLGPNGTKGHLLEREALALGLSTIRFSKGAFVATDNVHDPLVFKWSRSPLSSAVSLALCTHKEATRMRLRRAGVPVPRGRTFTNGDYGAARAFAERIGYPVVVKPAMGVRGIGVVANIQDERELDLAFRQLEDSKLGSQDFIVEKHVTGRDYRIVVIGDEVIAAILREPASVVGDGQHSVAELLVRKNLVRRLNPHLWGRPIKYDDAARYQLERAGLTLNSVPAAGQQVMLSNSCSLSQGGDSIDVLDELHPSIKDACVQAVKAVPGLAFCGVDFLLEDHTQPIGEQQAGICELNAHAAIGNCEYPLYGTPREVARTFIHECVDRYKLVASDTRAENLALRLTIKGKVTGVGYRGWMRKRAEGFGVTGWVRNVNARTVEAVLVGPTAATSALAAACVLGPKNALPTSVSTVHIAPPDVTGFAIVDRAPQELTHVG</sequence>
<dbReference type="PROSITE" id="PS50975">
    <property type="entry name" value="ATP_GRASP"/>
    <property type="match status" value="1"/>
</dbReference>
<dbReference type="PROSITE" id="PS51160">
    <property type="entry name" value="ACYLPHOSPHATASE_3"/>
    <property type="match status" value="1"/>
</dbReference>
<dbReference type="PANTHER" id="PTHR21621:SF0">
    <property type="entry name" value="BETA-CITRYLGLUTAMATE SYNTHASE B-RELATED"/>
    <property type="match status" value="1"/>
</dbReference>
<organism evidence="6 7">
    <name type="scientific">Phytoactinopolyspora alkaliphila</name>
    <dbReference type="NCBI Taxonomy" id="1783498"/>
    <lineage>
        <taxon>Bacteria</taxon>
        <taxon>Bacillati</taxon>
        <taxon>Actinomycetota</taxon>
        <taxon>Actinomycetes</taxon>
        <taxon>Jiangellales</taxon>
        <taxon>Jiangellaceae</taxon>
        <taxon>Phytoactinopolyspora</taxon>
    </lineage>
</organism>
<evidence type="ECO:0000256" key="2">
    <source>
        <dbReference type="PROSITE-ProRule" id="PRU00520"/>
    </source>
</evidence>
<dbReference type="AlphaFoldDB" id="A0A6N9YQ67"/>
<dbReference type="PANTHER" id="PTHR21621">
    <property type="entry name" value="RIBOSOMAL PROTEIN S6 MODIFICATION PROTEIN"/>
    <property type="match status" value="1"/>
</dbReference>
<dbReference type="InterPro" id="IPR036046">
    <property type="entry name" value="Acylphosphatase-like_dom_sf"/>
</dbReference>
<dbReference type="Pfam" id="PF13378">
    <property type="entry name" value="MR_MLE_C"/>
    <property type="match status" value="1"/>
</dbReference>
<comment type="similarity">
    <text evidence="3">Belongs to the acylphosphatase family.</text>
</comment>
<evidence type="ECO:0000256" key="3">
    <source>
        <dbReference type="RuleBase" id="RU004168"/>
    </source>
</evidence>
<dbReference type="Pfam" id="PF02786">
    <property type="entry name" value="CPSase_L_D2"/>
    <property type="match status" value="1"/>
</dbReference>
<dbReference type="InterPro" id="IPR036849">
    <property type="entry name" value="Enolase-like_C_sf"/>
</dbReference>
<dbReference type="GO" id="GO:0005524">
    <property type="term" value="F:ATP binding"/>
    <property type="evidence" value="ECO:0007669"/>
    <property type="project" value="UniProtKB-UniRule"/>
</dbReference>
<protein>
    <recommendedName>
        <fullName evidence="2">acylphosphatase</fullName>
        <ecNumber evidence="2">3.6.1.7</ecNumber>
    </recommendedName>
</protein>
<reference evidence="6 7" key="1">
    <citation type="submission" date="2020-02" db="EMBL/GenBank/DDBJ databases">
        <authorList>
            <person name="Li X.-J."/>
            <person name="Feng X.-M."/>
        </authorList>
    </citation>
    <scope>NUCLEOTIDE SEQUENCE [LARGE SCALE GENOMIC DNA]</scope>
    <source>
        <strain evidence="6 7">CGMCC 4.7225</strain>
    </source>
</reference>
<evidence type="ECO:0000259" key="5">
    <source>
        <dbReference type="PROSITE" id="PS51160"/>
    </source>
</evidence>
<evidence type="ECO:0000313" key="7">
    <source>
        <dbReference type="Proteomes" id="UP000469185"/>
    </source>
</evidence>
<dbReference type="GO" id="GO:0009432">
    <property type="term" value="P:SOS response"/>
    <property type="evidence" value="ECO:0007669"/>
    <property type="project" value="TreeGrafter"/>
</dbReference>
<proteinExistence type="inferred from homology"/>
<gene>
    <name evidence="6" type="ORF">G1H11_17785</name>
</gene>
<keyword evidence="1" id="KW-0547">Nucleotide-binding</keyword>
<dbReference type="EMBL" id="JAAGOB010000010">
    <property type="protein sequence ID" value="NED97153.1"/>
    <property type="molecule type" value="Genomic_DNA"/>
</dbReference>
<feature type="active site" evidence="2">
    <location>
        <position position="782"/>
    </location>
</feature>
<dbReference type="GO" id="GO:0005737">
    <property type="term" value="C:cytoplasm"/>
    <property type="evidence" value="ECO:0007669"/>
    <property type="project" value="TreeGrafter"/>
</dbReference>
<dbReference type="GO" id="GO:0046872">
    <property type="term" value="F:metal ion binding"/>
    <property type="evidence" value="ECO:0007669"/>
    <property type="project" value="InterPro"/>
</dbReference>
<dbReference type="EC" id="3.6.1.7" evidence="2"/>
<dbReference type="Gene3D" id="3.30.390.10">
    <property type="entry name" value="Enolase-like, N-terminal domain"/>
    <property type="match status" value="1"/>
</dbReference>
<dbReference type="SUPFAM" id="SSF56059">
    <property type="entry name" value="Glutathione synthetase ATP-binding domain-like"/>
    <property type="match status" value="1"/>
</dbReference>
<comment type="caution">
    <text evidence="6">The sequence shown here is derived from an EMBL/GenBank/DDBJ whole genome shotgun (WGS) entry which is preliminary data.</text>
</comment>
<dbReference type="Gene3D" id="3.30.470.20">
    <property type="entry name" value="ATP-grasp fold, B domain"/>
    <property type="match status" value="2"/>
</dbReference>
<dbReference type="GO" id="GO:0018169">
    <property type="term" value="F:ribosomal S6-glutamic acid ligase activity"/>
    <property type="evidence" value="ECO:0007669"/>
    <property type="project" value="TreeGrafter"/>
</dbReference>
<keyword evidence="7" id="KW-1185">Reference proteome</keyword>
<dbReference type="Gene3D" id="3.20.20.120">
    <property type="entry name" value="Enolase-like C-terminal domain"/>
    <property type="match status" value="1"/>
</dbReference>
<keyword evidence="2" id="KW-0378">Hydrolase</keyword>
<dbReference type="InterPro" id="IPR029017">
    <property type="entry name" value="Enolase-like_N"/>
</dbReference>
<evidence type="ECO:0000256" key="1">
    <source>
        <dbReference type="PROSITE-ProRule" id="PRU00409"/>
    </source>
</evidence>
<feature type="domain" description="Acylphosphatase-like" evidence="5">
    <location>
        <begin position="767"/>
        <end position="853"/>
    </location>
</feature>
<dbReference type="GO" id="GO:0003998">
    <property type="term" value="F:acylphosphatase activity"/>
    <property type="evidence" value="ECO:0007669"/>
    <property type="project" value="UniProtKB-EC"/>
</dbReference>
<dbReference type="RefSeq" id="WP_163819950.1">
    <property type="nucleotide sequence ID" value="NZ_JAAGOB010000010.1"/>
</dbReference>
<dbReference type="InterPro" id="IPR029065">
    <property type="entry name" value="Enolase_C-like"/>
</dbReference>
<keyword evidence="1" id="KW-0067">ATP-binding</keyword>
<name>A0A6N9YQ67_9ACTN</name>
<feature type="active site" evidence="2">
    <location>
        <position position="800"/>
    </location>
</feature>
<evidence type="ECO:0000259" key="4">
    <source>
        <dbReference type="PROSITE" id="PS50975"/>
    </source>
</evidence>
<dbReference type="Proteomes" id="UP000469185">
    <property type="component" value="Unassembled WGS sequence"/>
</dbReference>
<dbReference type="SUPFAM" id="SSF54975">
    <property type="entry name" value="Acylphosphatase/BLUF domain-like"/>
    <property type="match status" value="1"/>
</dbReference>
<dbReference type="SUPFAM" id="SSF51604">
    <property type="entry name" value="Enolase C-terminal domain-like"/>
    <property type="match status" value="1"/>
</dbReference>
<dbReference type="InterPro" id="IPR011761">
    <property type="entry name" value="ATP-grasp"/>
</dbReference>
<dbReference type="Gene3D" id="3.30.70.100">
    <property type="match status" value="1"/>
</dbReference>
<accession>A0A6N9YQ67</accession>
<dbReference type="Pfam" id="PF00708">
    <property type="entry name" value="Acylphosphatase"/>
    <property type="match status" value="1"/>
</dbReference>
<feature type="domain" description="ATP-grasp" evidence="4">
    <location>
        <begin position="494"/>
        <end position="751"/>
    </location>
</feature>
<comment type="catalytic activity">
    <reaction evidence="2">
        <text>an acyl phosphate + H2O = a carboxylate + phosphate + H(+)</text>
        <dbReference type="Rhea" id="RHEA:14965"/>
        <dbReference type="ChEBI" id="CHEBI:15377"/>
        <dbReference type="ChEBI" id="CHEBI:15378"/>
        <dbReference type="ChEBI" id="CHEBI:29067"/>
        <dbReference type="ChEBI" id="CHEBI:43474"/>
        <dbReference type="ChEBI" id="CHEBI:59918"/>
        <dbReference type="EC" id="3.6.1.7"/>
    </reaction>
</comment>
<dbReference type="InterPro" id="IPR005479">
    <property type="entry name" value="CPAse_ATP-bd"/>
</dbReference>
<dbReference type="InterPro" id="IPR001792">
    <property type="entry name" value="Acylphosphatase-like_dom"/>
</dbReference>
<evidence type="ECO:0000313" key="6">
    <source>
        <dbReference type="EMBL" id="NED97153.1"/>
    </source>
</evidence>